<sequence length="91" mass="9004">MTSDQGDGSDSGVEPIGRTATRRGVLHATGVGAAGLALGGLTGTAAAADGETAEGWWASHSYGSAGAYTVALTATDNTDHSTTHEVEITVE</sequence>
<name>A0ABD5Y0H9_9EURY</name>
<dbReference type="Gene3D" id="2.60.40.10">
    <property type="entry name" value="Immunoglobulins"/>
    <property type="match status" value="1"/>
</dbReference>
<evidence type="ECO:0000256" key="1">
    <source>
        <dbReference type="SAM" id="MobiDB-lite"/>
    </source>
</evidence>
<dbReference type="InterPro" id="IPR006311">
    <property type="entry name" value="TAT_signal"/>
</dbReference>
<dbReference type="GeneID" id="78820008"/>
<dbReference type="EMBL" id="JBHTAS010000001">
    <property type="protein sequence ID" value="MFC7139746.1"/>
    <property type="molecule type" value="Genomic_DNA"/>
</dbReference>
<dbReference type="SUPFAM" id="SSF49299">
    <property type="entry name" value="PKD domain"/>
    <property type="match status" value="1"/>
</dbReference>
<dbReference type="InterPro" id="IPR035986">
    <property type="entry name" value="PKD_dom_sf"/>
</dbReference>
<evidence type="ECO:0000259" key="2">
    <source>
        <dbReference type="PROSITE" id="PS50093"/>
    </source>
</evidence>
<dbReference type="Pfam" id="PF18911">
    <property type="entry name" value="PKD_4"/>
    <property type="match status" value="1"/>
</dbReference>
<dbReference type="Proteomes" id="UP001596432">
    <property type="component" value="Unassembled WGS sequence"/>
</dbReference>
<dbReference type="RefSeq" id="WP_274325324.1">
    <property type="nucleotide sequence ID" value="NZ_CP118158.1"/>
</dbReference>
<gene>
    <name evidence="3" type="ORF">ACFQMA_07825</name>
</gene>
<proteinExistence type="predicted"/>
<dbReference type="AlphaFoldDB" id="A0ABD5Y0H9"/>
<dbReference type="PROSITE" id="PS51318">
    <property type="entry name" value="TAT"/>
    <property type="match status" value="1"/>
</dbReference>
<feature type="domain" description="PKD" evidence="2">
    <location>
        <begin position="48"/>
        <end position="91"/>
    </location>
</feature>
<dbReference type="InterPro" id="IPR013783">
    <property type="entry name" value="Ig-like_fold"/>
</dbReference>
<organism evidence="3 4">
    <name type="scientific">Halosimplex aquaticum</name>
    <dbReference type="NCBI Taxonomy" id="3026162"/>
    <lineage>
        <taxon>Archaea</taxon>
        <taxon>Methanobacteriati</taxon>
        <taxon>Methanobacteriota</taxon>
        <taxon>Stenosarchaea group</taxon>
        <taxon>Halobacteria</taxon>
        <taxon>Halobacteriales</taxon>
        <taxon>Haloarculaceae</taxon>
        <taxon>Halosimplex</taxon>
    </lineage>
</organism>
<protein>
    <submittedName>
        <fullName evidence="3">PKD domain-containing protein</fullName>
    </submittedName>
</protein>
<dbReference type="PROSITE" id="PS50093">
    <property type="entry name" value="PKD"/>
    <property type="match status" value="1"/>
</dbReference>
<keyword evidence="4" id="KW-1185">Reference proteome</keyword>
<accession>A0ABD5Y0H9</accession>
<evidence type="ECO:0000313" key="3">
    <source>
        <dbReference type="EMBL" id="MFC7139746.1"/>
    </source>
</evidence>
<feature type="region of interest" description="Disordered" evidence="1">
    <location>
        <begin position="1"/>
        <end position="24"/>
    </location>
</feature>
<dbReference type="InterPro" id="IPR000601">
    <property type="entry name" value="PKD_dom"/>
</dbReference>
<reference evidence="3 4" key="1">
    <citation type="journal article" date="2019" name="Int. J. Syst. Evol. Microbiol.">
        <title>The Global Catalogue of Microorganisms (GCM) 10K type strain sequencing project: providing services to taxonomists for standard genome sequencing and annotation.</title>
        <authorList>
            <consortium name="The Broad Institute Genomics Platform"/>
            <consortium name="The Broad Institute Genome Sequencing Center for Infectious Disease"/>
            <person name="Wu L."/>
            <person name="Ma J."/>
        </authorList>
    </citation>
    <scope>NUCLEOTIDE SEQUENCE [LARGE SCALE GENOMIC DNA]</scope>
    <source>
        <strain evidence="3 4">XZYJT29</strain>
    </source>
</reference>
<evidence type="ECO:0000313" key="4">
    <source>
        <dbReference type="Proteomes" id="UP001596432"/>
    </source>
</evidence>
<comment type="caution">
    <text evidence="3">The sequence shown here is derived from an EMBL/GenBank/DDBJ whole genome shotgun (WGS) entry which is preliminary data.</text>
</comment>